<dbReference type="RefSeq" id="WP_035331174.1">
    <property type="nucleotide sequence ID" value="NZ_JAWZLG010000100.1"/>
</dbReference>
<reference evidence="1 2" key="1">
    <citation type="submission" date="2019-03" db="EMBL/GenBank/DDBJ databases">
        <title>San Antonio Military Medical Center submission to MRSN (WRAIR), pending publication.</title>
        <authorList>
            <person name="Blyth D.M."/>
            <person name="Mccarthy S.L."/>
            <person name="Schall S.E."/>
            <person name="Stam J.A."/>
            <person name="Ong A.C."/>
            <person name="Mcgann P.T."/>
        </authorList>
    </citation>
    <scope>NUCLEOTIDE SEQUENCE [LARGE SCALE GENOMIC DNA]</scope>
    <source>
        <strain evidence="1 2">MRSN571793</strain>
    </source>
</reference>
<evidence type="ECO:0000313" key="2">
    <source>
        <dbReference type="Proteomes" id="UP000297861"/>
    </source>
</evidence>
<dbReference type="AlphaFoldDB" id="A0A4Y8L3Y3"/>
<dbReference type="STRING" id="1121485.GCA_000426485_01132"/>
<accession>A0A4Y8L3Y3</accession>
<protein>
    <submittedName>
        <fullName evidence="1">Uncharacterized protein</fullName>
    </submittedName>
</protein>
<sequence>MTDYKTQIKELRQIVPIPMSEALQMLKENNGDVKLCVEKFKAAAIAKICSETSCDKYTAEKYYEREKYDLNRTVSMIREDMYDLNYKPIGGITAEGLGKVRLWISFVEEKDFATALDYKELPEVIRSLLLIPSLKHFGIAVQQARKIKDSIFKGYSDDLSIDEFVRRNVRLDDHLEFQKLYKSVTLSIIPLKEELNRHRRNMK</sequence>
<keyword evidence="2" id="KW-1185">Reference proteome</keyword>
<name>A0A4Y8L3Y3_9BACT</name>
<dbReference type="Proteomes" id="UP000297861">
    <property type="component" value="Unassembled WGS sequence"/>
</dbReference>
<proteinExistence type="predicted"/>
<dbReference type="OrthoDB" id="6703119at2"/>
<dbReference type="EMBL" id="SOML01000003">
    <property type="protein sequence ID" value="TFD97293.1"/>
    <property type="molecule type" value="Genomic_DNA"/>
</dbReference>
<organism evidence="1 2">
    <name type="scientific">Dysgonomonas capnocytophagoides</name>
    <dbReference type="NCBI Taxonomy" id="45254"/>
    <lineage>
        <taxon>Bacteria</taxon>
        <taxon>Pseudomonadati</taxon>
        <taxon>Bacteroidota</taxon>
        <taxon>Bacteroidia</taxon>
        <taxon>Bacteroidales</taxon>
        <taxon>Dysgonomonadaceae</taxon>
        <taxon>Dysgonomonas</taxon>
    </lineage>
</organism>
<evidence type="ECO:0000313" key="1">
    <source>
        <dbReference type="EMBL" id="TFD97293.1"/>
    </source>
</evidence>
<gene>
    <name evidence="1" type="ORF">E2605_06390</name>
</gene>
<comment type="caution">
    <text evidence="1">The sequence shown here is derived from an EMBL/GenBank/DDBJ whole genome shotgun (WGS) entry which is preliminary data.</text>
</comment>